<reference evidence="3" key="2">
    <citation type="submission" date="2019-09" db="UniProtKB">
        <authorList>
            <consortium name="WormBaseParasite"/>
        </authorList>
    </citation>
    <scope>IDENTIFICATION</scope>
</reference>
<name>A0A183F890_HELPZ</name>
<dbReference type="AlphaFoldDB" id="A0A183F890"/>
<evidence type="ECO:0000313" key="2">
    <source>
        <dbReference type="Proteomes" id="UP000050761"/>
    </source>
</evidence>
<dbReference type="WBParaSite" id="HPBE_0000238201-mRNA-1">
    <property type="protein sequence ID" value="HPBE_0000238201-mRNA-1"/>
    <property type="gene ID" value="HPBE_0000238201"/>
</dbReference>
<reference evidence="1 2" key="1">
    <citation type="submission" date="2018-11" db="EMBL/GenBank/DDBJ databases">
        <authorList>
            <consortium name="Pathogen Informatics"/>
        </authorList>
    </citation>
    <scope>NUCLEOTIDE SEQUENCE [LARGE SCALE GENOMIC DNA]</scope>
</reference>
<dbReference type="EMBL" id="UZAH01003515">
    <property type="protein sequence ID" value="VDO24890.1"/>
    <property type="molecule type" value="Genomic_DNA"/>
</dbReference>
<accession>A0A3P7TR41</accession>
<gene>
    <name evidence="1" type="ORF">HPBE_LOCUS2383</name>
</gene>
<protein>
    <submittedName>
        <fullName evidence="3">Neur_chan_LBD domain-containing protein</fullName>
    </submittedName>
</protein>
<evidence type="ECO:0000313" key="1">
    <source>
        <dbReference type="EMBL" id="VDO24890.1"/>
    </source>
</evidence>
<organism evidence="2 3">
    <name type="scientific">Heligmosomoides polygyrus</name>
    <name type="common">Parasitic roundworm</name>
    <dbReference type="NCBI Taxonomy" id="6339"/>
    <lineage>
        <taxon>Eukaryota</taxon>
        <taxon>Metazoa</taxon>
        <taxon>Ecdysozoa</taxon>
        <taxon>Nematoda</taxon>
        <taxon>Chromadorea</taxon>
        <taxon>Rhabditida</taxon>
        <taxon>Rhabditina</taxon>
        <taxon>Rhabditomorpha</taxon>
        <taxon>Strongyloidea</taxon>
        <taxon>Heligmosomidae</taxon>
        <taxon>Heligmosomoides</taxon>
    </lineage>
</organism>
<dbReference type="Proteomes" id="UP000050761">
    <property type="component" value="Unassembled WGS sequence"/>
</dbReference>
<evidence type="ECO:0000313" key="3">
    <source>
        <dbReference type="WBParaSite" id="HPBE_0000238201-mRNA-1"/>
    </source>
</evidence>
<sequence>MCATTTTLELDSIWVTTTTTTQLDVESIWAVDFRWATTSSLNNINKYGQPLSQLDVDLRWEISSPLNYHFIWAASIMVTVVEFCMPCEDKMNV</sequence>
<proteinExistence type="predicted"/>
<keyword evidence="2" id="KW-1185">Reference proteome</keyword>
<accession>A0A183F890</accession>